<comment type="caution">
    <text evidence="2">The sequence shown here is derived from an EMBL/GenBank/DDBJ whole genome shotgun (WGS) entry which is preliminary data.</text>
</comment>
<accession>A0A9W6VEZ9</accession>
<reference evidence="2" key="1">
    <citation type="submission" date="2023-03" db="EMBL/GenBank/DDBJ databases">
        <title>Amycolatopsis taiwanensis NBRC 103393.</title>
        <authorList>
            <person name="Ichikawa N."/>
            <person name="Sato H."/>
            <person name="Tonouchi N."/>
        </authorList>
    </citation>
    <scope>NUCLEOTIDE SEQUENCE</scope>
    <source>
        <strain evidence="2">NBRC 103393</strain>
    </source>
</reference>
<evidence type="ECO:0000256" key="1">
    <source>
        <dbReference type="SAM" id="MobiDB-lite"/>
    </source>
</evidence>
<sequence length="142" mass="15580">MNVRTPRGATPEGALGEQIGAWTPTTYAGLATFDACAILSLAELEKAGFEADPNNEYHDQHFTANAIEPQAEHYGLMDGAGTCQAYMKGQNLLDLNISRFRCRARTTEIGIYATRGSRRYRRRPGTASRSLPPNLAGRMQLC</sequence>
<keyword evidence="3" id="KW-1185">Reference proteome</keyword>
<evidence type="ECO:0000313" key="2">
    <source>
        <dbReference type="EMBL" id="GLY64011.1"/>
    </source>
</evidence>
<gene>
    <name evidence="2" type="ORF">Atai01_06300</name>
</gene>
<dbReference type="Proteomes" id="UP001165136">
    <property type="component" value="Unassembled WGS sequence"/>
</dbReference>
<evidence type="ECO:0000313" key="3">
    <source>
        <dbReference type="Proteomes" id="UP001165136"/>
    </source>
</evidence>
<feature type="region of interest" description="Disordered" evidence="1">
    <location>
        <begin position="120"/>
        <end position="142"/>
    </location>
</feature>
<dbReference type="RefSeq" id="WP_285485782.1">
    <property type="nucleotide sequence ID" value="NZ_BSTI01000001.1"/>
</dbReference>
<organism evidence="2 3">
    <name type="scientific">Amycolatopsis taiwanensis</name>
    <dbReference type="NCBI Taxonomy" id="342230"/>
    <lineage>
        <taxon>Bacteria</taxon>
        <taxon>Bacillati</taxon>
        <taxon>Actinomycetota</taxon>
        <taxon>Actinomycetes</taxon>
        <taxon>Pseudonocardiales</taxon>
        <taxon>Pseudonocardiaceae</taxon>
        <taxon>Amycolatopsis</taxon>
    </lineage>
</organism>
<proteinExistence type="predicted"/>
<dbReference type="AlphaFoldDB" id="A0A9W6VEZ9"/>
<name>A0A9W6VEZ9_9PSEU</name>
<protein>
    <submittedName>
        <fullName evidence="2">Uncharacterized protein</fullName>
    </submittedName>
</protein>
<dbReference type="EMBL" id="BSTI01000001">
    <property type="protein sequence ID" value="GLY64011.1"/>
    <property type="molecule type" value="Genomic_DNA"/>
</dbReference>